<dbReference type="AlphaFoldDB" id="A0AAJ1E101"/>
<evidence type="ECO:0000313" key="3">
    <source>
        <dbReference type="Proteomes" id="UP000787568"/>
    </source>
</evidence>
<evidence type="ECO:0000313" key="2">
    <source>
        <dbReference type="EMBL" id="MBU4631208.1"/>
    </source>
</evidence>
<name>A0AAJ1E101_9PSED</name>
<gene>
    <name evidence="2" type="ORF">I8747_00120</name>
</gene>
<reference evidence="2" key="1">
    <citation type="submission" date="2020-12" db="EMBL/GenBank/DDBJ databases">
        <title>Generalized mutagenesis with transposon Tn5. A laboratory procedure for the identification of genes responsible for a bacterial phenotype and its regulation, illustrated with phenazine production in Pseudomonas chlororaphis.</title>
        <authorList>
            <person name="Muzio F."/>
            <person name="Sobrero P."/>
            <person name="Agaras B."/>
            <person name="Valverde C."/>
        </authorList>
    </citation>
    <scope>NUCLEOTIDE SEQUENCE</scope>
    <source>
        <strain evidence="2">SMMP3</strain>
    </source>
</reference>
<keyword evidence="1" id="KW-1133">Transmembrane helix</keyword>
<organism evidence="2 3">
    <name type="scientific">Pseudomonas chlororaphis subsp. aurantiaca</name>
    <dbReference type="NCBI Taxonomy" id="86192"/>
    <lineage>
        <taxon>Bacteria</taxon>
        <taxon>Pseudomonadati</taxon>
        <taxon>Pseudomonadota</taxon>
        <taxon>Gammaproteobacteria</taxon>
        <taxon>Pseudomonadales</taxon>
        <taxon>Pseudomonadaceae</taxon>
        <taxon>Pseudomonas</taxon>
    </lineage>
</organism>
<keyword evidence="1" id="KW-0472">Membrane</keyword>
<comment type="caution">
    <text evidence="2">The sequence shown here is derived from an EMBL/GenBank/DDBJ whole genome shotgun (WGS) entry which is preliminary data.</text>
</comment>
<feature type="transmembrane region" description="Helical" evidence="1">
    <location>
        <begin position="39"/>
        <end position="57"/>
    </location>
</feature>
<protein>
    <submittedName>
        <fullName evidence="2">Uncharacterized protein</fullName>
    </submittedName>
</protein>
<accession>A0AAJ1E101</accession>
<dbReference type="Proteomes" id="UP000787568">
    <property type="component" value="Unassembled WGS sequence"/>
</dbReference>
<sequence>MEIPRIQGAWRLARVLLNTGHPNPSRITGAAMKKAIQPLTWFVVFGAILALASRVALGLV</sequence>
<proteinExistence type="predicted"/>
<dbReference type="EMBL" id="JAEEFW010000001">
    <property type="protein sequence ID" value="MBU4631208.1"/>
    <property type="molecule type" value="Genomic_DNA"/>
</dbReference>
<keyword evidence="1" id="KW-0812">Transmembrane</keyword>
<evidence type="ECO:0000256" key="1">
    <source>
        <dbReference type="SAM" id="Phobius"/>
    </source>
</evidence>